<dbReference type="InterPro" id="IPR044492">
    <property type="entry name" value="P_typ_ATPase_HD_dom"/>
</dbReference>
<dbReference type="Pfam" id="PF00690">
    <property type="entry name" value="Cation_ATPase_N"/>
    <property type="match status" value="1"/>
</dbReference>
<dbReference type="CDD" id="cd02089">
    <property type="entry name" value="P-type_ATPase_Ca_prok"/>
    <property type="match status" value="1"/>
</dbReference>
<feature type="transmembrane region" description="Helical" evidence="13">
    <location>
        <begin position="49"/>
        <end position="74"/>
    </location>
</feature>
<dbReference type="InterPro" id="IPR006068">
    <property type="entry name" value="ATPase_P-typ_cation-transptr_C"/>
</dbReference>
<feature type="transmembrane region" description="Helical" evidence="13">
    <location>
        <begin position="769"/>
        <end position="789"/>
    </location>
</feature>
<evidence type="ECO:0000256" key="2">
    <source>
        <dbReference type="ARBA" id="ARBA00005675"/>
    </source>
</evidence>
<evidence type="ECO:0000256" key="8">
    <source>
        <dbReference type="ARBA" id="ARBA00022840"/>
    </source>
</evidence>
<dbReference type="SFLD" id="SFLDS00003">
    <property type="entry name" value="Haloacid_Dehalogenase"/>
    <property type="match status" value="1"/>
</dbReference>
<dbReference type="Pfam" id="PF00689">
    <property type="entry name" value="Cation_ATPase_C"/>
    <property type="match status" value="1"/>
</dbReference>
<dbReference type="SUPFAM" id="SSF81660">
    <property type="entry name" value="Metal cation-transporting ATPase, ATP-binding domain N"/>
    <property type="match status" value="1"/>
</dbReference>
<evidence type="ECO:0000259" key="14">
    <source>
        <dbReference type="SMART" id="SM00831"/>
    </source>
</evidence>
<feature type="transmembrane region" description="Helical" evidence="13">
    <location>
        <begin position="80"/>
        <end position="96"/>
    </location>
</feature>
<reference evidence="16" key="1">
    <citation type="journal article" date="2019" name="Int. J. Syst. Evol. Microbiol.">
        <title>The Global Catalogue of Microorganisms (GCM) 10K type strain sequencing project: providing services to taxonomists for standard genome sequencing and annotation.</title>
        <authorList>
            <consortium name="The Broad Institute Genomics Platform"/>
            <consortium name="The Broad Institute Genome Sequencing Center for Infectious Disease"/>
            <person name="Wu L."/>
            <person name="Ma J."/>
        </authorList>
    </citation>
    <scope>NUCLEOTIDE SEQUENCE [LARGE SCALE GENOMIC DNA]</scope>
    <source>
        <strain evidence="16">CCUG 56331</strain>
    </source>
</reference>
<dbReference type="SUPFAM" id="SSF81653">
    <property type="entry name" value="Calcium ATPase, transduction domain A"/>
    <property type="match status" value="1"/>
</dbReference>
<keyword evidence="5" id="KW-0597">Phosphoprotein</keyword>
<comment type="similarity">
    <text evidence="2">Belongs to the cation transport ATPase (P-type) (TC 3.A.3) family. Type IIA subfamily.</text>
</comment>
<dbReference type="PRINTS" id="PR00119">
    <property type="entry name" value="CATATPASE"/>
</dbReference>
<dbReference type="SFLD" id="SFLDF00027">
    <property type="entry name" value="p-type_atpase"/>
    <property type="match status" value="1"/>
</dbReference>
<keyword evidence="16" id="KW-1185">Reference proteome</keyword>
<evidence type="ECO:0000256" key="13">
    <source>
        <dbReference type="SAM" id="Phobius"/>
    </source>
</evidence>
<dbReference type="InterPro" id="IPR004014">
    <property type="entry name" value="ATPase_P-typ_cation-transptr_N"/>
</dbReference>
<feature type="transmembrane region" description="Helical" evidence="13">
    <location>
        <begin position="795"/>
        <end position="812"/>
    </location>
</feature>
<gene>
    <name evidence="15" type="ORF">ACFPOH_10250</name>
</gene>
<organism evidence="15 16">
    <name type="scientific">Ureibacillus suwonensis</name>
    <dbReference type="NCBI Taxonomy" id="313007"/>
    <lineage>
        <taxon>Bacteria</taxon>
        <taxon>Bacillati</taxon>
        <taxon>Bacillota</taxon>
        <taxon>Bacilli</taxon>
        <taxon>Bacillales</taxon>
        <taxon>Caryophanaceae</taxon>
        <taxon>Ureibacillus</taxon>
    </lineage>
</organism>
<keyword evidence="3" id="KW-0813">Transport</keyword>
<dbReference type="SMART" id="SM00831">
    <property type="entry name" value="Cation_ATPase_N"/>
    <property type="match status" value="1"/>
</dbReference>
<keyword evidence="10 13" id="KW-1133">Transmembrane helix</keyword>
<feature type="transmembrane region" description="Helical" evidence="13">
    <location>
        <begin position="244"/>
        <end position="262"/>
    </location>
</feature>
<dbReference type="PANTHER" id="PTHR43294:SF21">
    <property type="entry name" value="CATION TRANSPORTING ATPASE"/>
    <property type="match status" value="1"/>
</dbReference>
<dbReference type="Gene3D" id="2.70.150.10">
    <property type="entry name" value="Calcium-transporting ATPase, cytoplasmic transduction domain A"/>
    <property type="match status" value="1"/>
</dbReference>
<dbReference type="Gene3D" id="3.40.1110.10">
    <property type="entry name" value="Calcium-transporting ATPase, cytoplasmic domain N"/>
    <property type="match status" value="1"/>
</dbReference>
<evidence type="ECO:0000313" key="16">
    <source>
        <dbReference type="Proteomes" id="UP001595978"/>
    </source>
</evidence>
<protein>
    <submittedName>
        <fullName evidence="15">Cation-translocating P-type ATPase</fullName>
    </submittedName>
</protein>
<dbReference type="InterPro" id="IPR008250">
    <property type="entry name" value="ATPase_P-typ_transduc_dom_A_sf"/>
</dbReference>
<dbReference type="SFLD" id="SFLDG00002">
    <property type="entry name" value="C1.7:_P-type_atpase_like"/>
    <property type="match status" value="1"/>
</dbReference>
<comment type="caution">
    <text evidence="15">The sequence shown here is derived from an EMBL/GenBank/DDBJ whole genome shotgun (WGS) entry which is preliminary data.</text>
</comment>
<evidence type="ECO:0000256" key="3">
    <source>
        <dbReference type="ARBA" id="ARBA00022448"/>
    </source>
</evidence>
<keyword evidence="9" id="KW-1278">Translocase</keyword>
<dbReference type="InterPro" id="IPR018303">
    <property type="entry name" value="ATPase_P-typ_P_site"/>
</dbReference>
<evidence type="ECO:0000256" key="5">
    <source>
        <dbReference type="ARBA" id="ARBA00022553"/>
    </source>
</evidence>
<dbReference type="Gene3D" id="3.40.50.1000">
    <property type="entry name" value="HAD superfamily/HAD-like"/>
    <property type="match status" value="1"/>
</dbReference>
<dbReference type="EMBL" id="JBHSNQ010000082">
    <property type="protein sequence ID" value="MFC5542146.1"/>
    <property type="molecule type" value="Genomic_DNA"/>
</dbReference>
<keyword evidence="6 13" id="KW-0812">Transmembrane</keyword>
<evidence type="ECO:0000256" key="1">
    <source>
        <dbReference type="ARBA" id="ARBA00004651"/>
    </source>
</evidence>
<dbReference type="Pfam" id="PF13246">
    <property type="entry name" value="Cation_ATPase"/>
    <property type="match status" value="1"/>
</dbReference>
<feature type="transmembrane region" description="Helical" evidence="13">
    <location>
        <begin position="692"/>
        <end position="717"/>
    </location>
</feature>
<dbReference type="Proteomes" id="UP001595978">
    <property type="component" value="Unassembled WGS sequence"/>
</dbReference>
<dbReference type="Pfam" id="PF00122">
    <property type="entry name" value="E1-E2_ATPase"/>
    <property type="match status" value="1"/>
</dbReference>
<dbReference type="RefSeq" id="WP_342469144.1">
    <property type="nucleotide sequence ID" value="NZ_JBHSNQ010000082.1"/>
</dbReference>
<dbReference type="SUPFAM" id="SSF81665">
    <property type="entry name" value="Calcium ATPase, transmembrane domain M"/>
    <property type="match status" value="1"/>
</dbReference>
<feature type="transmembrane region" description="Helical" evidence="13">
    <location>
        <begin position="268"/>
        <end position="294"/>
    </location>
</feature>
<dbReference type="InterPro" id="IPR023214">
    <property type="entry name" value="HAD_sf"/>
</dbReference>
<evidence type="ECO:0000256" key="12">
    <source>
        <dbReference type="ARBA" id="ARBA00023136"/>
    </source>
</evidence>
<dbReference type="InterPro" id="IPR023299">
    <property type="entry name" value="ATPase_P-typ_cyto_dom_N"/>
</dbReference>
<dbReference type="SUPFAM" id="SSF56784">
    <property type="entry name" value="HAD-like"/>
    <property type="match status" value="1"/>
</dbReference>
<evidence type="ECO:0000256" key="4">
    <source>
        <dbReference type="ARBA" id="ARBA00022475"/>
    </source>
</evidence>
<evidence type="ECO:0000256" key="11">
    <source>
        <dbReference type="ARBA" id="ARBA00023065"/>
    </source>
</evidence>
<evidence type="ECO:0000256" key="10">
    <source>
        <dbReference type="ARBA" id="ARBA00022989"/>
    </source>
</evidence>
<keyword evidence="12 13" id="KW-0472">Membrane</keyword>
<dbReference type="PANTHER" id="PTHR43294">
    <property type="entry name" value="SODIUM/POTASSIUM-TRANSPORTING ATPASE SUBUNIT ALPHA"/>
    <property type="match status" value="1"/>
</dbReference>
<feature type="transmembrane region" description="Helical" evidence="13">
    <location>
        <begin position="833"/>
        <end position="853"/>
    </location>
</feature>
<feature type="domain" description="Cation-transporting P-type ATPase N-terminal" evidence="14">
    <location>
        <begin position="2"/>
        <end position="76"/>
    </location>
</feature>
<name>A0ABW0RC61_9BACL</name>
<dbReference type="InterPro" id="IPR036412">
    <property type="entry name" value="HAD-like_sf"/>
</dbReference>
<evidence type="ECO:0000256" key="6">
    <source>
        <dbReference type="ARBA" id="ARBA00022692"/>
    </source>
</evidence>
<dbReference type="PRINTS" id="PR00120">
    <property type="entry name" value="HATPASE"/>
</dbReference>
<dbReference type="InterPro" id="IPR001757">
    <property type="entry name" value="P_typ_ATPase"/>
</dbReference>
<comment type="subcellular location">
    <subcellularLocation>
        <location evidence="1">Cell membrane</location>
        <topology evidence="1">Multi-pass membrane protein</topology>
    </subcellularLocation>
</comment>
<dbReference type="NCBIfam" id="TIGR01494">
    <property type="entry name" value="ATPase_P-type"/>
    <property type="match status" value="4"/>
</dbReference>
<accession>A0ABW0RC61</accession>
<keyword evidence="7" id="KW-0547">Nucleotide-binding</keyword>
<dbReference type="InterPro" id="IPR059000">
    <property type="entry name" value="ATPase_P-type_domA"/>
</dbReference>
<keyword evidence="11" id="KW-0406">Ion transport</keyword>
<evidence type="ECO:0000256" key="7">
    <source>
        <dbReference type="ARBA" id="ARBA00022741"/>
    </source>
</evidence>
<dbReference type="InterPro" id="IPR023298">
    <property type="entry name" value="ATPase_P-typ_TM_dom_sf"/>
</dbReference>
<proteinExistence type="inferred from homology"/>
<sequence>MKYHAMNMGEVEKEFNTSILDGLTDSEAKKRLEQYGYNELEKHKKQSDLLLFLSQFKDFLVIVLLVAVILSLLLGEYADAITILAIVILNAFLGFFQERKAEKALEALQKLSAPHANVLRDGEWIKVDSRELVPGDVIRFSSGDRIGADVRIFESISLEIEESPLTGESIPVEKTTEPLKEPEPGIGDMKNMAFMGTLVTRGSGKGIVVGTGMKTEMGKISGLMQGTQKIETPLQRRLQQLGKILIVVAAALTILVVLIGIIQDRDFYTMLLTGVSLAVAVIPEGLPAIVTVVLSLGVTRMIKKNAIVRKLPAVETLGTATVICSDKTGTMTQNKMTVTHLWIGGKTWTVDGTGYSPEGAFYHEGSPVEVRKEKMLLQMLTYGMICNHAKIKKKDNEYMLVGSPTEGALLVAAMKAGFDRNELLKEYQIVKEYPFDSTRKMMSMIIEDSAGKQFVIAKGAPDVLTQVSSKMIWDGKEEALTDKLKNALHSAIEELASQALRTMAIAFKEIPANKTVTDVHEVENGLTLIGLQGIIDPPRPEVKSAVEKCKDAGIKTVMITGDHLITAKAIASQLGIHQENSKIIDGKTLAKMSVKELEEIVDEVAVFARVSPEHKLKIVQALQGKGHVVAMTGDGVNDAPAIKAADIGISMGITGSDVAKESSSLILLDDNFATIESAIEEGRNIYENIRKFIRYLLASNVGEMLVMIFAIILALPLPLVPIHILWVNLITDGLPAMALGVDQPEGDVMKSKPRDPKEGIFARGLGWKIISRGLAIGIVTLAAFMVTLHNHPNELEYAQTVAFTTLVMAQLIHVFDCRCEKNIFSRNPFKNQFLVWAVLSSIALMLIVIYIPPLQPIFKTVPIQFADWALIMLMAAIPTFLLGGIDAFIKKNR</sequence>
<dbReference type="PROSITE" id="PS00154">
    <property type="entry name" value="ATPASE_E1_E2"/>
    <property type="match status" value="1"/>
</dbReference>
<keyword evidence="8" id="KW-0067">ATP-binding</keyword>
<dbReference type="Gene3D" id="1.20.1110.10">
    <property type="entry name" value="Calcium-transporting ATPase, transmembrane domain"/>
    <property type="match status" value="1"/>
</dbReference>
<feature type="transmembrane region" description="Helical" evidence="13">
    <location>
        <begin position="723"/>
        <end position="741"/>
    </location>
</feature>
<keyword evidence="4" id="KW-1003">Cell membrane</keyword>
<dbReference type="InterPro" id="IPR050510">
    <property type="entry name" value="Cation_transp_ATPase_P-type"/>
</dbReference>
<evidence type="ECO:0000313" key="15">
    <source>
        <dbReference type="EMBL" id="MFC5542146.1"/>
    </source>
</evidence>
<evidence type="ECO:0000256" key="9">
    <source>
        <dbReference type="ARBA" id="ARBA00022967"/>
    </source>
</evidence>
<feature type="transmembrane region" description="Helical" evidence="13">
    <location>
        <begin position="865"/>
        <end position="889"/>
    </location>
</feature>